<keyword evidence="2" id="KW-1185">Reference proteome</keyword>
<name>A0A5P8W0F9_9NOSO</name>
<dbReference type="EMBL" id="CP045226">
    <property type="protein sequence ID" value="QFS45519.1"/>
    <property type="molecule type" value="Genomic_DNA"/>
</dbReference>
<organism evidence="1 2">
    <name type="scientific">Nostoc sphaeroides CCNUC1</name>
    <dbReference type="NCBI Taxonomy" id="2653204"/>
    <lineage>
        <taxon>Bacteria</taxon>
        <taxon>Bacillati</taxon>
        <taxon>Cyanobacteriota</taxon>
        <taxon>Cyanophyceae</taxon>
        <taxon>Nostocales</taxon>
        <taxon>Nostocaceae</taxon>
        <taxon>Nostoc</taxon>
    </lineage>
</organism>
<evidence type="ECO:0000313" key="2">
    <source>
        <dbReference type="Proteomes" id="UP000326678"/>
    </source>
</evidence>
<protein>
    <submittedName>
        <fullName evidence="1">Uncharacterized protein</fullName>
    </submittedName>
</protein>
<evidence type="ECO:0000313" key="1">
    <source>
        <dbReference type="EMBL" id="QFS45519.1"/>
    </source>
</evidence>
<sequence length="59" mass="7045">MDIFMKTKEVHIRISERRFNKIKNHATLKEKTVTQIIEDYIDRLPNTQIDDSLNIPCTE</sequence>
<dbReference type="KEGG" id="nsh:GXM_02996"/>
<accession>A0A5P8W0F9</accession>
<proteinExistence type="predicted"/>
<dbReference type="Proteomes" id="UP000326678">
    <property type="component" value="Chromosome Gxm1"/>
</dbReference>
<gene>
    <name evidence="1" type="ORF">GXM_02996</name>
</gene>
<dbReference type="AlphaFoldDB" id="A0A5P8W0F9"/>
<reference evidence="1 2" key="1">
    <citation type="submission" date="2019-10" db="EMBL/GenBank/DDBJ databases">
        <title>Genomic and transcriptomic insights into the perfect genentic adaptation of a filamentous nitrogen-fixing cyanobacterium to rice fields.</title>
        <authorList>
            <person name="Chen Z."/>
        </authorList>
    </citation>
    <scope>NUCLEOTIDE SEQUENCE [LARGE SCALE GENOMIC DNA]</scope>
    <source>
        <strain evidence="1">CCNUC1</strain>
    </source>
</reference>